<accession>A0A2A4B2V2</accession>
<dbReference type="InterPro" id="IPR036188">
    <property type="entry name" value="FAD/NAD-bd_sf"/>
</dbReference>
<dbReference type="Gene3D" id="3.50.50.60">
    <property type="entry name" value="FAD/NAD(P)-binding domain"/>
    <property type="match status" value="1"/>
</dbReference>
<evidence type="ECO:0008006" key="4">
    <source>
        <dbReference type="Google" id="ProtNLM"/>
    </source>
</evidence>
<comment type="caution">
    <text evidence="2">The sequence shown here is derived from an EMBL/GenBank/DDBJ whole genome shotgun (WGS) entry which is preliminary data.</text>
</comment>
<name>A0A2A4B2V2_9SPHN</name>
<keyword evidence="3" id="KW-1185">Reference proteome</keyword>
<evidence type="ECO:0000313" key="2">
    <source>
        <dbReference type="EMBL" id="PCD02109.1"/>
    </source>
</evidence>
<dbReference type="SUPFAM" id="SSF51905">
    <property type="entry name" value="FAD/NAD(P)-binding domain"/>
    <property type="match status" value="1"/>
</dbReference>
<feature type="region of interest" description="Disordered" evidence="1">
    <location>
        <begin position="169"/>
        <end position="197"/>
    </location>
</feature>
<sequence>MSRPRVAVRGGGVAAAVAARLLRAGAGNVVVEGAARAGVPAVLLSDPARALLRDAMDAPALFEGLPRVERRVVNWGGASRTMPHAATLVPGAVLDMLGMPDEPGAEAAGAADFTILAEKPSDPPICFGERSATAVPVRLIGIAACAECRIEAVASGWLFLMPAAPPWSREGGRPGPCAPTVGGPLDPGSPPSRERDEHPGWLLAIGAAPELLLAESRSIAPRVSIAGFATRFDAAPRMAARLAGNDWLTCGSAALAFDPVCGDGVAQSAREGILAAAVVAAIAEGGDRAALIGHYEAMLIAAMRRHLQLSMPFYASGGTSDWWRTQYEALVEGHAHCTRLLARRPEPRFMLDGFRLVPRAIAA</sequence>
<dbReference type="Proteomes" id="UP000218366">
    <property type="component" value="Unassembled WGS sequence"/>
</dbReference>
<evidence type="ECO:0000313" key="3">
    <source>
        <dbReference type="Proteomes" id="UP000218366"/>
    </source>
</evidence>
<organism evidence="2 3">
    <name type="scientific">Sphingomonas spermidinifaciens</name>
    <dbReference type="NCBI Taxonomy" id="1141889"/>
    <lineage>
        <taxon>Bacteria</taxon>
        <taxon>Pseudomonadati</taxon>
        <taxon>Pseudomonadota</taxon>
        <taxon>Alphaproteobacteria</taxon>
        <taxon>Sphingomonadales</taxon>
        <taxon>Sphingomonadaceae</taxon>
        <taxon>Sphingomonas</taxon>
    </lineage>
</organism>
<reference evidence="2 3" key="1">
    <citation type="submission" date="2017-09" db="EMBL/GenBank/DDBJ databases">
        <title>Sphingomonas spermidinifaciens 9NM-10, whole genome shotgun sequence.</title>
        <authorList>
            <person name="Feng G."/>
            <person name="Zhu H."/>
        </authorList>
    </citation>
    <scope>NUCLEOTIDE SEQUENCE [LARGE SCALE GENOMIC DNA]</scope>
    <source>
        <strain evidence="2 3">9NM-10</strain>
    </source>
</reference>
<gene>
    <name evidence="2" type="ORF">COC42_11565</name>
</gene>
<dbReference type="AlphaFoldDB" id="A0A2A4B2V2"/>
<dbReference type="EMBL" id="NWMW01000002">
    <property type="protein sequence ID" value="PCD02109.1"/>
    <property type="molecule type" value="Genomic_DNA"/>
</dbReference>
<dbReference type="RefSeq" id="WP_096343487.1">
    <property type="nucleotide sequence ID" value="NZ_NWMW01000002.1"/>
</dbReference>
<dbReference type="OrthoDB" id="118092at2"/>
<protein>
    <recommendedName>
        <fullName evidence="4">Monooxygenase</fullName>
    </recommendedName>
</protein>
<evidence type="ECO:0000256" key="1">
    <source>
        <dbReference type="SAM" id="MobiDB-lite"/>
    </source>
</evidence>
<proteinExistence type="predicted"/>